<feature type="chain" id="PRO_5045070174" evidence="2">
    <location>
        <begin position="23"/>
        <end position="933"/>
    </location>
</feature>
<keyword evidence="1" id="KW-0119">Carbohydrate metabolism</keyword>
<sequence>MKTALLLSIFFILLFSYSGAFAQVTTEPIFPNADKKVTIIYDASKGTAGLKDCGCDVYIHIGAVTESGESTTWSIVPFEWGTTDANAKMTKVEGQSNLYTFDLTPNTFFDNLNGLTIYRLGLVFRNGDGSREGKSSSGGDIFVDLSQGFQVVFTSPVSSAIALEEGDTYTFKVATTEGLADISLQLDGVQVANATGVQSLSYNYAATQAGLYKLVAEASNGSNQDSETVDIEVFAATPIAPLPPGNRLGINYLSDTEVLLALNAPGKKMVNVIGDFNDWARSSDYQMNRTPDGEIFWLIITGLTPKKEYIFQYLVDDEIRIGDPYADKTSDPDHDQEIISQGRYPGLKAYPTGKTQYQATYFQTGQDKYNWKNLTYEKPDPEELVIYELLVRDFDDRRSYAAVEERLDYLQELGVNAIELMPIGEFEGNLSWGYNPSFFFAPDKYYGTKNDLKSLIDAAHGKGMVIIMDMVLNHAFGQNPLVRLYNDGEFGSPTPENPWFNRNATHPFNVGYDFNHESSYTRAFVDSVNNYWLSEYKIDGFRFDLSKGFTQVVSGADVGKWSQYDASRIMIWKHIYDKIKVNHPDAYVILEHLADNTEEKELADYGMMFWGNMNFDFREMAKGQEKDFNWAYYKSRGWNEPNLVAYQESHDEERVMWESLNYGATSPINLKQLENAVNRNQLLTAFYFSIPGPKMIWQFGEFGYDQELNDDRLGIKPTKWQYLTNPQRERLFQLYQAMIKLKSEHQVFNNPDKTTLNLNGSLKSIILESEAMDVVLFGNFGLSSAGNVNLSFPKTGTWYNYFTGEELTVSSTTMKFTLRPSEFYLFTDKKLEKPTAGILQEDFVTAIPEKSIPDSAFKIYPVPTNGRLMIQLPIDMTGSNYRVIDMTGRVLFDGMTPAGDEILEIDVTNIQAGIYIFEAFDTKRVLFKRFIKN</sequence>
<evidence type="ECO:0000313" key="4">
    <source>
        <dbReference type="EMBL" id="SMP32524.1"/>
    </source>
</evidence>
<dbReference type="InterPro" id="IPR017853">
    <property type="entry name" value="GH"/>
</dbReference>
<dbReference type="EMBL" id="FXUA01000008">
    <property type="protein sequence ID" value="SMP32524.1"/>
    <property type="molecule type" value="Genomic_DNA"/>
</dbReference>
<dbReference type="NCBIfam" id="TIGR04183">
    <property type="entry name" value="Por_Secre_tail"/>
    <property type="match status" value="1"/>
</dbReference>
<evidence type="ECO:0000256" key="2">
    <source>
        <dbReference type="SAM" id="SignalP"/>
    </source>
</evidence>
<dbReference type="Pfam" id="PF18962">
    <property type="entry name" value="Por_Secre_tail"/>
    <property type="match status" value="1"/>
</dbReference>
<dbReference type="PANTHER" id="PTHR43651">
    <property type="entry name" value="1,4-ALPHA-GLUCAN-BRANCHING ENZYME"/>
    <property type="match status" value="1"/>
</dbReference>
<reference evidence="4 5" key="1">
    <citation type="submission" date="2017-05" db="EMBL/GenBank/DDBJ databases">
        <authorList>
            <person name="Varghese N."/>
            <person name="Submissions S."/>
        </authorList>
    </citation>
    <scope>NUCLEOTIDE SEQUENCE [LARGE SCALE GENOMIC DNA]</scope>
    <source>
        <strain evidence="4 5">DSM 15360</strain>
    </source>
</reference>
<protein>
    <submittedName>
        <fullName evidence="4">Por secretion system C-terminal sorting domain-containing protein</fullName>
    </submittedName>
</protein>
<dbReference type="Gene3D" id="3.20.20.80">
    <property type="entry name" value="Glycosidases"/>
    <property type="match status" value="1"/>
</dbReference>
<proteinExistence type="predicted"/>
<keyword evidence="5" id="KW-1185">Reference proteome</keyword>
<dbReference type="SMART" id="SM00642">
    <property type="entry name" value="Aamy"/>
    <property type="match status" value="1"/>
</dbReference>
<feature type="signal peptide" evidence="2">
    <location>
        <begin position="1"/>
        <end position="22"/>
    </location>
</feature>
<evidence type="ECO:0000313" key="5">
    <source>
        <dbReference type="Proteomes" id="UP001157915"/>
    </source>
</evidence>
<accession>A0ABY1PFA7</accession>
<comment type="caution">
    <text evidence="4">The sequence shown here is derived from an EMBL/GenBank/DDBJ whole genome shotgun (WGS) entry which is preliminary data.</text>
</comment>
<dbReference type="InterPro" id="IPR013783">
    <property type="entry name" value="Ig-like_fold"/>
</dbReference>
<evidence type="ECO:0000259" key="3">
    <source>
        <dbReference type="SMART" id="SM00642"/>
    </source>
</evidence>
<dbReference type="CDD" id="cd11350">
    <property type="entry name" value="AmyAc_4"/>
    <property type="match status" value="1"/>
</dbReference>
<name>A0ABY1PFA7_9BACT</name>
<dbReference type="RefSeq" id="WP_283414305.1">
    <property type="nucleotide sequence ID" value="NZ_FXUA01000008.1"/>
</dbReference>
<dbReference type="InterPro" id="IPR014756">
    <property type="entry name" value="Ig_E-set"/>
</dbReference>
<organism evidence="4 5">
    <name type="scientific">Algoriphagus winogradskyi</name>
    <dbReference type="NCBI Taxonomy" id="237017"/>
    <lineage>
        <taxon>Bacteria</taxon>
        <taxon>Pseudomonadati</taxon>
        <taxon>Bacteroidota</taxon>
        <taxon>Cytophagia</taxon>
        <taxon>Cytophagales</taxon>
        <taxon>Cyclobacteriaceae</taxon>
        <taxon>Algoriphagus</taxon>
    </lineage>
</organism>
<dbReference type="Gene3D" id="2.60.40.10">
    <property type="entry name" value="Immunoglobulins"/>
    <property type="match status" value="1"/>
</dbReference>
<dbReference type="InterPro" id="IPR006047">
    <property type="entry name" value="GH13_cat_dom"/>
</dbReference>
<evidence type="ECO:0000256" key="1">
    <source>
        <dbReference type="ARBA" id="ARBA00023277"/>
    </source>
</evidence>
<dbReference type="InterPro" id="IPR026444">
    <property type="entry name" value="Secre_tail"/>
</dbReference>
<dbReference type="PANTHER" id="PTHR43651:SF3">
    <property type="entry name" value="1,4-ALPHA-GLUCAN-BRANCHING ENZYME"/>
    <property type="match status" value="1"/>
</dbReference>
<feature type="domain" description="Glycosyl hydrolase family 13 catalytic" evidence="3">
    <location>
        <begin position="388"/>
        <end position="742"/>
    </location>
</feature>
<dbReference type="Pfam" id="PF00128">
    <property type="entry name" value="Alpha-amylase"/>
    <property type="match status" value="2"/>
</dbReference>
<gene>
    <name evidence="4" type="ORF">SAMN06265367_10839</name>
</gene>
<dbReference type="SUPFAM" id="SSF81296">
    <property type="entry name" value="E set domains"/>
    <property type="match status" value="1"/>
</dbReference>
<keyword evidence="2" id="KW-0732">Signal</keyword>
<dbReference type="Proteomes" id="UP001157915">
    <property type="component" value="Unassembled WGS sequence"/>
</dbReference>
<dbReference type="SUPFAM" id="SSF51445">
    <property type="entry name" value="(Trans)glycosidases"/>
    <property type="match status" value="1"/>
</dbReference>